<name>A0A7X2ZX07_9FLAO</name>
<organism evidence="1 2">
    <name type="scientific">Zobellia amurskyensis</name>
    <dbReference type="NCBI Taxonomy" id="248905"/>
    <lineage>
        <taxon>Bacteria</taxon>
        <taxon>Pseudomonadati</taxon>
        <taxon>Bacteroidota</taxon>
        <taxon>Flavobacteriia</taxon>
        <taxon>Flavobacteriales</taxon>
        <taxon>Flavobacteriaceae</taxon>
        <taxon>Zobellia</taxon>
    </lineage>
</organism>
<protein>
    <recommendedName>
        <fullName evidence="3">Methane oxygenase PmoA</fullName>
    </recommendedName>
</protein>
<proteinExistence type="predicted"/>
<dbReference type="OrthoDB" id="2540540at2"/>
<dbReference type="Pfam" id="PF14100">
    <property type="entry name" value="DUF6807"/>
    <property type="match status" value="1"/>
</dbReference>
<dbReference type="InterPro" id="IPR029475">
    <property type="entry name" value="DUF6807"/>
</dbReference>
<evidence type="ECO:0008006" key="3">
    <source>
        <dbReference type="Google" id="ProtNLM"/>
    </source>
</evidence>
<dbReference type="AlphaFoldDB" id="A0A7X2ZX07"/>
<accession>A0A7X2ZX07</accession>
<dbReference type="RefSeq" id="WP_155601113.1">
    <property type="nucleotide sequence ID" value="NZ_RCNR01000059.1"/>
</dbReference>
<evidence type="ECO:0000313" key="1">
    <source>
        <dbReference type="EMBL" id="MUH37967.1"/>
    </source>
</evidence>
<evidence type="ECO:0000313" key="2">
    <source>
        <dbReference type="Proteomes" id="UP000540519"/>
    </source>
</evidence>
<reference evidence="1 2" key="1">
    <citation type="journal article" date="2019" name="Mar. Drugs">
        <title>Comparative Genomics and CAZyme Genome Repertoires of Marine Zobellia amurskyensis KMM 3526(T) and Zobellia laminariae KMM 3676(T).</title>
        <authorList>
            <person name="Chernysheva N."/>
            <person name="Bystritskaya E."/>
            <person name="Stenkova A."/>
            <person name="Golovkin I."/>
            <person name="Nedashkovskaya O."/>
            <person name="Isaeva M."/>
        </authorList>
    </citation>
    <scope>NUCLEOTIDE SEQUENCE [LARGE SCALE GENOMIC DNA]</scope>
    <source>
        <strain evidence="1 2">KMM 3526</strain>
    </source>
</reference>
<keyword evidence="2" id="KW-1185">Reference proteome</keyword>
<dbReference type="Proteomes" id="UP000540519">
    <property type="component" value="Unassembled WGS sequence"/>
</dbReference>
<sequence>MRAIIFFLLVSIMWSCNSEDSVRFTVDKGDGIFLNQPVRFDLKNADASLIDINEAMILFQETGKEDIEVPFQLDENEDRIWFVPVIDKGKDETLNFRLESGVSTSKSDTGVSNQKQNGNLQLRLQDKPAVSYRYEMTYPPEGVDPIFKKSGYIHPIITPKGDTLTRIQPNDHYHHYGLWGPWTHTQVDGERVDFWNLGDGMGTVLFKEFKNTESGDVYASFTAAQEHIDLKTKEEPQVALNEDVQVKLWNLNRPDRYMFDYTSEFSSPLEKGILFEAYRYGGGLGLRFNERWKADNCSVLTSEGNDRLTADGTNAKWCIVSGEASDGKGTNGILFMSHPENRNHPEPMRIWPIDANGGRGDMFFEFCPIRHEEWKIEPNKKYELNYRMVVFDGTLNAEEAEAYWQSFAEGNQIELINK</sequence>
<gene>
    <name evidence="1" type="ORF">D9O36_19105</name>
</gene>
<comment type="caution">
    <text evidence="1">The sequence shown here is derived from an EMBL/GenBank/DDBJ whole genome shotgun (WGS) entry which is preliminary data.</text>
</comment>
<dbReference type="EMBL" id="RCNR01000059">
    <property type="protein sequence ID" value="MUH37967.1"/>
    <property type="molecule type" value="Genomic_DNA"/>
</dbReference>